<keyword evidence="6" id="KW-0472">Membrane</keyword>
<dbReference type="Proteomes" id="UP001569428">
    <property type="component" value="Unassembled WGS sequence"/>
</dbReference>
<name>A0ABV4NYW8_9GAMM</name>
<evidence type="ECO:0000313" key="11">
    <source>
        <dbReference type="Proteomes" id="UP001569428"/>
    </source>
</evidence>
<evidence type="ECO:0000256" key="3">
    <source>
        <dbReference type="ARBA" id="ARBA00014028"/>
    </source>
</evidence>
<keyword evidence="7" id="KW-0564">Palmitate</keyword>
<dbReference type="PANTHER" id="PTHR41164">
    <property type="entry name" value="CURLI PRODUCTION ASSEMBLY/TRANSPORT COMPONENT CSGG"/>
    <property type="match status" value="1"/>
</dbReference>
<dbReference type="Pfam" id="PF03783">
    <property type="entry name" value="CsgG"/>
    <property type="match status" value="1"/>
</dbReference>
<evidence type="ECO:0000256" key="7">
    <source>
        <dbReference type="ARBA" id="ARBA00023139"/>
    </source>
</evidence>
<evidence type="ECO:0000256" key="5">
    <source>
        <dbReference type="ARBA" id="ARBA00022729"/>
    </source>
</evidence>
<gene>
    <name evidence="10" type="ORF">ACCI49_08590</name>
</gene>
<dbReference type="RefSeq" id="WP_371838551.1">
    <property type="nucleotide sequence ID" value="NZ_JBGMEK010000014.1"/>
</dbReference>
<keyword evidence="8" id="KW-0449">Lipoprotein</keyword>
<comment type="caution">
    <text evidence="10">The sequence shown here is derived from an EMBL/GenBank/DDBJ whole genome shotgun (WGS) entry which is preliminary data.</text>
</comment>
<evidence type="ECO:0000313" key="10">
    <source>
        <dbReference type="EMBL" id="MFA0810979.1"/>
    </source>
</evidence>
<comment type="function">
    <text evidence="1">May be involved in the biogenesis of curli organelles.</text>
</comment>
<dbReference type="EMBL" id="JBGMEK010000014">
    <property type="protein sequence ID" value="MFA0810979.1"/>
    <property type="molecule type" value="Genomic_DNA"/>
</dbReference>
<dbReference type="PANTHER" id="PTHR41164:SF1">
    <property type="entry name" value="CURLI PRODUCTION ASSEMBLY_TRANSPORT COMPONENT CSGG"/>
    <property type="match status" value="1"/>
</dbReference>
<evidence type="ECO:0000256" key="8">
    <source>
        <dbReference type="ARBA" id="ARBA00023288"/>
    </source>
</evidence>
<reference evidence="10 11" key="1">
    <citation type="submission" date="2024-08" db="EMBL/GenBank/DDBJ databases">
        <authorList>
            <person name="Ishaq N."/>
        </authorList>
    </citation>
    <scope>NUCLEOTIDE SEQUENCE [LARGE SCALE GENOMIC DNA]</scope>
    <source>
        <strain evidence="10 11">DSM 18651</strain>
    </source>
</reference>
<evidence type="ECO:0000256" key="6">
    <source>
        <dbReference type="ARBA" id="ARBA00023136"/>
    </source>
</evidence>
<keyword evidence="4" id="KW-1003">Cell membrane</keyword>
<organism evidence="10 11">
    <name type="scientific">Microbulbifer epialgicus</name>
    <dbReference type="NCBI Taxonomy" id="393907"/>
    <lineage>
        <taxon>Bacteria</taxon>
        <taxon>Pseudomonadati</taxon>
        <taxon>Pseudomonadota</taxon>
        <taxon>Gammaproteobacteria</taxon>
        <taxon>Cellvibrionales</taxon>
        <taxon>Microbulbiferaceae</taxon>
        <taxon>Microbulbifer</taxon>
    </lineage>
</organism>
<keyword evidence="5 9" id="KW-0732">Signal</keyword>
<evidence type="ECO:0000256" key="1">
    <source>
        <dbReference type="ARBA" id="ARBA00003989"/>
    </source>
</evidence>
<dbReference type="PROSITE" id="PS51257">
    <property type="entry name" value="PROKAR_LIPOPROTEIN"/>
    <property type="match status" value="1"/>
</dbReference>
<dbReference type="Gene3D" id="3.40.50.10610">
    <property type="entry name" value="ABC-type transport auxiliary lipoprotein component"/>
    <property type="match status" value="1"/>
</dbReference>
<accession>A0ABV4NYW8</accession>
<proteinExistence type="inferred from homology"/>
<feature type="chain" id="PRO_5045100618" description="Curli production assembly/transport component CsgG" evidence="9">
    <location>
        <begin position="25"/>
        <end position="290"/>
    </location>
</feature>
<feature type="signal peptide" evidence="9">
    <location>
        <begin position="1"/>
        <end position="24"/>
    </location>
</feature>
<sequence length="290" mass="31645">MRNAIKIAIALPIMAFILSLSGCSAVKSLGDALFGPGRTDAMLTPRMNTYRDLLNLPEPRGKILAAVYNFRDQTGQYKPAPNSSFSTAVTQGGAAMLMDVLNESGWFIALEREGLQNLLTERKIIRAGLTKPDAPVNNNIPLPTLIAANVLLEGGIVAYDQNIQTGGAGARYFGIGADEQYRVDQVTVNLRAIDIRSGRILHSVLTSKTVYSKAISADVFRYVRFRRLLEMEAGTTFNEPAQLAMLSAMESAVIHLISEGIVHNSWALANPDDINNPVLQYYLNDSTVIM</sequence>
<dbReference type="InterPro" id="IPR005534">
    <property type="entry name" value="Curli_assmbl/transp-comp_CsgG"/>
</dbReference>
<comment type="similarity">
    <text evidence="2">Belongs to the CsgG family.</text>
</comment>
<evidence type="ECO:0000256" key="9">
    <source>
        <dbReference type="SAM" id="SignalP"/>
    </source>
</evidence>
<keyword evidence="11" id="KW-1185">Reference proteome</keyword>
<protein>
    <recommendedName>
        <fullName evidence="3">Curli production assembly/transport component CsgG</fullName>
    </recommendedName>
</protein>
<evidence type="ECO:0000256" key="2">
    <source>
        <dbReference type="ARBA" id="ARBA00008899"/>
    </source>
</evidence>
<evidence type="ECO:0000256" key="4">
    <source>
        <dbReference type="ARBA" id="ARBA00022475"/>
    </source>
</evidence>